<dbReference type="AlphaFoldDB" id="A0A9J2PZL5"/>
<protein>
    <submittedName>
        <fullName evidence="2">Uncharacterized protein</fullName>
    </submittedName>
</protein>
<keyword evidence="1" id="KW-1185">Reference proteome</keyword>
<name>A0A9J2PZL5_ASCLU</name>
<sequence length="95" mass="10741">MASQAYQDQPDQTVHKERKEVVIIAPRHDCRQAIKLLSLGSPKAPVIPFYGNDVVNTKPRIDGHPGVIQYEYLCVVIYVPNCIRGETKEECYNKG</sequence>
<accession>A0A9J2PZL5</accession>
<dbReference type="WBParaSite" id="ALUE_0001507201-mRNA-1">
    <property type="protein sequence ID" value="ALUE_0001507201-mRNA-1"/>
    <property type="gene ID" value="ALUE_0001507201"/>
</dbReference>
<evidence type="ECO:0000313" key="1">
    <source>
        <dbReference type="Proteomes" id="UP000036681"/>
    </source>
</evidence>
<dbReference type="Proteomes" id="UP000036681">
    <property type="component" value="Unplaced"/>
</dbReference>
<evidence type="ECO:0000313" key="2">
    <source>
        <dbReference type="WBParaSite" id="ALUE_0001507201-mRNA-1"/>
    </source>
</evidence>
<proteinExistence type="predicted"/>
<organism evidence="1 2">
    <name type="scientific">Ascaris lumbricoides</name>
    <name type="common">Giant roundworm</name>
    <dbReference type="NCBI Taxonomy" id="6252"/>
    <lineage>
        <taxon>Eukaryota</taxon>
        <taxon>Metazoa</taxon>
        <taxon>Ecdysozoa</taxon>
        <taxon>Nematoda</taxon>
        <taxon>Chromadorea</taxon>
        <taxon>Rhabditida</taxon>
        <taxon>Spirurina</taxon>
        <taxon>Ascaridomorpha</taxon>
        <taxon>Ascaridoidea</taxon>
        <taxon>Ascarididae</taxon>
        <taxon>Ascaris</taxon>
    </lineage>
</organism>
<reference evidence="2" key="1">
    <citation type="submission" date="2023-03" db="UniProtKB">
        <authorList>
            <consortium name="WormBaseParasite"/>
        </authorList>
    </citation>
    <scope>IDENTIFICATION</scope>
</reference>